<dbReference type="InterPro" id="IPR050339">
    <property type="entry name" value="CC_SR_Kinase"/>
</dbReference>
<dbReference type="SUPFAM" id="SSF56112">
    <property type="entry name" value="Protein kinase-like (PK-like)"/>
    <property type="match status" value="1"/>
</dbReference>
<keyword evidence="3" id="KW-0418">Kinase</keyword>
<dbReference type="InterPro" id="IPR008271">
    <property type="entry name" value="Ser/Thr_kinase_AS"/>
</dbReference>
<keyword evidence="1" id="KW-0808">Transferase</keyword>
<evidence type="ECO:0000256" key="4">
    <source>
        <dbReference type="ARBA" id="ARBA00022840"/>
    </source>
</evidence>
<organism evidence="7 8">
    <name type="scientific">Polynucleobacter paneuropaeus</name>
    <dbReference type="NCBI Taxonomy" id="2527775"/>
    <lineage>
        <taxon>Bacteria</taxon>
        <taxon>Pseudomonadati</taxon>
        <taxon>Pseudomonadota</taxon>
        <taxon>Betaproteobacteria</taxon>
        <taxon>Burkholderiales</taxon>
        <taxon>Burkholderiaceae</taxon>
        <taxon>Polynucleobacter</taxon>
    </lineage>
</organism>
<comment type="caution">
    <text evidence="7">The sequence shown here is derived from an EMBL/GenBank/DDBJ whole genome shotgun (WGS) entry which is preliminary data.</text>
</comment>
<keyword evidence="8" id="KW-1185">Reference proteome</keyword>
<dbReference type="PROSITE" id="PS00108">
    <property type="entry name" value="PROTEIN_KINASE_ST"/>
    <property type="match status" value="1"/>
</dbReference>
<evidence type="ECO:0000256" key="3">
    <source>
        <dbReference type="ARBA" id="ARBA00022777"/>
    </source>
</evidence>
<keyword evidence="2" id="KW-0547">Nucleotide-binding</keyword>
<dbReference type="Gene3D" id="1.10.510.10">
    <property type="entry name" value="Transferase(Phosphotransferase) domain 1"/>
    <property type="match status" value="1"/>
</dbReference>
<sequence>MKLWEFTDEQRDLIVGIQLSHLGKVVQQFTTPYSYIYTLQSQYSLSDYLIAKAPRVDVSLGIEEINTRLIKFLSEINNIYTVCHHSLISHFGRAEIIHGCPFLISAKKHMTLRDAIEESKMEEVDVLTIAIQVVRALEYCNSKGIISHQDMKPENIFLDSIHKKFATNGDYPFKYQAFLADLGMANSALLFCKPYGSRPYMSPEQYQNLNDKYPAVITSSFIDQITHEFERSDIFAVGVLMAEMLTGGVHPIGERTLDVWPKSIKGGKWNHEDVWKKWAKSEWKIHSDLKHIKPELFRVISLCLSTDPTERPSAELLKEYLLSILKEGFLSAYLSLNAYVDQMDHAATLNANEGWPYMDQLVAKLNSQI</sequence>
<gene>
    <name evidence="7" type="ORF">DP176_05890</name>
</gene>
<feature type="domain" description="Protein kinase" evidence="6">
    <location>
        <begin position="11"/>
        <end position="330"/>
    </location>
</feature>
<dbReference type="InterPro" id="IPR011009">
    <property type="entry name" value="Kinase-like_dom_sf"/>
</dbReference>
<evidence type="ECO:0000313" key="7">
    <source>
        <dbReference type="EMBL" id="RAZ42103.1"/>
    </source>
</evidence>
<reference evidence="7 8" key="1">
    <citation type="submission" date="2018-06" db="EMBL/GenBank/DDBJ databases">
        <title>Genome of strain Polynucleobacter sp. FUKU-NW-11.</title>
        <authorList>
            <person name="Hahn M.W."/>
        </authorList>
    </citation>
    <scope>NUCLEOTIDE SEQUENCE [LARGE SCALE GENOMIC DNA]</scope>
    <source>
        <strain evidence="8">FUKU-NW11</strain>
    </source>
</reference>
<dbReference type="Proteomes" id="UP000251072">
    <property type="component" value="Unassembled WGS sequence"/>
</dbReference>
<proteinExistence type="inferred from homology"/>
<dbReference type="PANTHER" id="PTHR11042">
    <property type="entry name" value="EUKARYOTIC TRANSLATION INITIATION FACTOR 2-ALPHA KINASE EIF2-ALPHA KINASE -RELATED"/>
    <property type="match status" value="1"/>
</dbReference>
<evidence type="ECO:0000259" key="6">
    <source>
        <dbReference type="PROSITE" id="PS50011"/>
    </source>
</evidence>
<keyword evidence="4" id="KW-0067">ATP-binding</keyword>
<accession>A0ABX9F914</accession>
<evidence type="ECO:0000313" key="8">
    <source>
        <dbReference type="Proteomes" id="UP000251072"/>
    </source>
</evidence>
<evidence type="ECO:0000256" key="2">
    <source>
        <dbReference type="ARBA" id="ARBA00022741"/>
    </source>
</evidence>
<dbReference type="Pfam" id="PF00069">
    <property type="entry name" value="Pkinase"/>
    <property type="match status" value="1"/>
</dbReference>
<name>A0ABX9F914_9BURK</name>
<dbReference type="InterPro" id="IPR000719">
    <property type="entry name" value="Prot_kinase_dom"/>
</dbReference>
<evidence type="ECO:0000256" key="5">
    <source>
        <dbReference type="ARBA" id="ARBA00037982"/>
    </source>
</evidence>
<dbReference type="RefSeq" id="WP_112237973.1">
    <property type="nucleotide sequence ID" value="NZ_QMCH01000003.1"/>
</dbReference>
<evidence type="ECO:0000256" key="1">
    <source>
        <dbReference type="ARBA" id="ARBA00022679"/>
    </source>
</evidence>
<dbReference type="SMART" id="SM00220">
    <property type="entry name" value="S_TKc"/>
    <property type="match status" value="1"/>
</dbReference>
<protein>
    <recommendedName>
        <fullName evidence="6">Protein kinase domain-containing protein</fullName>
    </recommendedName>
</protein>
<dbReference type="EMBL" id="QMCH01000003">
    <property type="protein sequence ID" value="RAZ42103.1"/>
    <property type="molecule type" value="Genomic_DNA"/>
</dbReference>
<dbReference type="PROSITE" id="PS50011">
    <property type="entry name" value="PROTEIN_KINASE_DOM"/>
    <property type="match status" value="1"/>
</dbReference>
<comment type="similarity">
    <text evidence="5">Belongs to the protein kinase superfamily. Ser/Thr protein kinase family. GCN2 subfamily.</text>
</comment>